<dbReference type="Proteomes" id="UP001162131">
    <property type="component" value="Unassembled WGS sequence"/>
</dbReference>
<dbReference type="EMBL" id="CAJZBQ010000024">
    <property type="protein sequence ID" value="CAG9320092.1"/>
    <property type="molecule type" value="Genomic_DNA"/>
</dbReference>
<feature type="region of interest" description="Disordered" evidence="1">
    <location>
        <begin position="1"/>
        <end position="22"/>
    </location>
</feature>
<accession>A0AAU9IWM9</accession>
<proteinExistence type="predicted"/>
<organism evidence="2 3">
    <name type="scientific">Blepharisma stoltei</name>
    <dbReference type="NCBI Taxonomy" id="1481888"/>
    <lineage>
        <taxon>Eukaryota</taxon>
        <taxon>Sar</taxon>
        <taxon>Alveolata</taxon>
        <taxon>Ciliophora</taxon>
        <taxon>Postciliodesmatophora</taxon>
        <taxon>Heterotrichea</taxon>
        <taxon>Heterotrichida</taxon>
        <taxon>Blepharismidae</taxon>
        <taxon>Blepharisma</taxon>
    </lineage>
</organism>
<comment type="caution">
    <text evidence="2">The sequence shown here is derived from an EMBL/GenBank/DDBJ whole genome shotgun (WGS) entry which is preliminary data.</text>
</comment>
<gene>
    <name evidence="2" type="ORF">BSTOLATCC_MIC25330</name>
</gene>
<name>A0AAU9IWM9_9CILI</name>
<dbReference type="AlphaFoldDB" id="A0AAU9IWM9"/>
<evidence type="ECO:0000313" key="2">
    <source>
        <dbReference type="EMBL" id="CAG9320092.1"/>
    </source>
</evidence>
<reference evidence="2" key="1">
    <citation type="submission" date="2021-09" db="EMBL/GenBank/DDBJ databases">
        <authorList>
            <consortium name="AG Swart"/>
            <person name="Singh M."/>
            <person name="Singh A."/>
            <person name="Seah K."/>
            <person name="Emmerich C."/>
        </authorList>
    </citation>
    <scope>NUCLEOTIDE SEQUENCE</scope>
    <source>
        <strain evidence="2">ATCC30299</strain>
    </source>
</reference>
<keyword evidence="3" id="KW-1185">Reference proteome</keyword>
<sequence length="158" mass="17992">MVTGIKDITQFSSKESSTEPRLQPIDIPCQECEGEDDVETALAISLGMTVEQYRLSQHNERFIDNSKQFNEDLENALKISKEISTVPEPNSYEMKTFSSSSQVISVAFRTDRMVIEEKILNSLNQSQDKLEIKNIKVIKKNLDELLRKALSADKMFIS</sequence>
<evidence type="ECO:0000313" key="3">
    <source>
        <dbReference type="Proteomes" id="UP001162131"/>
    </source>
</evidence>
<protein>
    <submittedName>
        <fullName evidence="2">Uncharacterized protein</fullName>
    </submittedName>
</protein>
<evidence type="ECO:0000256" key="1">
    <source>
        <dbReference type="SAM" id="MobiDB-lite"/>
    </source>
</evidence>